<evidence type="ECO:0000256" key="14">
    <source>
        <dbReference type="ARBA" id="ARBA00049244"/>
    </source>
</evidence>
<comment type="subcellular location">
    <subcellularLocation>
        <location evidence="1 15">Cytoplasm</location>
    </subcellularLocation>
</comment>
<evidence type="ECO:0000256" key="15">
    <source>
        <dbReference type="HAMAP-Rule" id="MF_01113"/>
    </source>
</evidence>
<reference evidence="17 18" key="1">
    <citation type="journal article" date="2018" name="Nat. Biotechnol.">
        <title>A standardized bacterial taxonomy based on genome phylogeny substantially revises the tree of life.</title>
        <authorList>
            <person name="Parks D.H."/>
            <person name="Chuvochina M."/>
            <person name="Waite D.W."/>
            <person name="Rinke C."/>
            <person name="Skarshewski A."/>
            <person name="Chaumeil P.A."/>
            <person name="Hugenholtz P."/>
        </authorList>
    </citation>
    <scope>NUCLEOTIDE SEQUENCE [LARGE SCALE GENOMIC DNA]</scope>
    <source>
        <strain evidence="17">UBA11306</strain>
    </source>
</reference>
<dbReference type="Gene3D" id="3.30.70.270">
    <property type="match status" value="1"/>
</dbReference>
<dbReference type="AlphaFoldDB" id="A0A3D4S3K0"/>
<dbReference type="InterPro" id="IPR043502">
    <property type="entry name" value="DNA/RNA_pol_sf"/>
</dbReference>
<dbReference type="GO" id="GO:0005829">
    <property type="term" value="C:cytosol"/>
    <property type="evidence" value="ECO:0007669"/>
    <property type="project" value="TreeGrafter"/>
</dbReference>
<dbReference type="FunFam" id="3.30.1490.100:FF:000004">
    <property type="entry name" value="DNA polymerase IV"/>
    <property type="match status" value="1"/>
</dbReference>
<evidence type="ECO:0000256" key="11">
    <source>
        <dbReference type="ARBA" id="ARBA00022932"/>
    </source>
</evidence>
<feature type="binding site" evidence="15">
    <location>
        <position position="116"/>
    </location>
    <ligand>
        <name>Mg(2+)</name>
        <dbReference type="ChEBI" id="CHEBI:18420"/>
    </ligand>
</feature>
<dbReference type="GO" id="GO:0006261">
    <property type="term" value="P:DNA-templated DNA replication"/>
    <property type="evidence" value="ECO:0007669"/>
    <property type="project" value="UniProtKB-UniRule"/>
</dbReference>
<feature type="site" description="Substrate discrimination" evidence="15">
    <location>
        <position position="23"/>
    </location>
</feature>
<dbReference type="Proteomes" id="UP000262195">
    <property type="component" value="Unassembled WGS sequence"/>
</dbReference>
<proteinExistence type="inferred from homology"/>
<dbReference type="PROSITE" id="PS50173">
    <property type="entry name" value="UMUC"/>
    <property type="match status" value="1"/>
</dbReference>
<evidence type="ECO:0000313" key="17">
    <source>
        <dbReference type="EMBL" id="HCS93158.1"/>
    </source>
</evidence>
<name>A0A3D4S3K0_9ENTE</name>
<dbReference type="InterPro" id="IPR036775">
    <property type="entry name" value="DNA_pol_Y-fam_lit_finger_sf"/>
</dbReference>
<dbReference type="EC" id="2.7.7.7" evidence="15"/>
<dbReference type="HAMAP" id="MF_01113">
    <property type="entry name" value="DNApol_IV"/>
    <property type="match status" value="1"/>
</dbReference>
<evidence type="ECO:0000256" key="6">
    <source>
        <dbReference type="ARBA" id="ARBA00022695"/>
    </source>
</evidence>
<keyword evidence="11 15" id="KW-0239">DNA-directed DNA polymerase</keyword>
<evidence type="ECO:0000256" key="1">
    <source>
        <dbReference type="ARBA" id="ARBA00004496"/>
    </source>
</evidence>
<dbReference type="GO" id="GO:0003684">
    <property type="term" value="F:damaged DNA binding"/>
    <property type="evidence" value="ECO:0007669"/>
    <property type="project" value="InterPro"/>
</dbReference>
<keyword evidence="12 15" id="KW-0238">DNA-binding</keyword>
<keyword evidence="3 15" id="KW-0515">Mutator protein</keyword>
<evidence type="ECO:0000256" key="4">
    <source>
        <dbReference type="ARBA" id="ARBA00022490"/>
    </source>
</evidence>
<feature type="active site" evidence="15">
    <location>
        <position position="117"/>
    </location>
</feature>
<evidence type="ECO:0000256" key="9">
    <source>
        <dbReference type="ARBA" id="ARBA00022763"/>
    </source>
</evidence>
<dbReference type="InterPro" id="IPR050116">
    <property type="entry name" value="DNA_polymerase-Y"/>
</dbReference>
<evidence type="ECO:0000256" key="8">
    <source>
        <dbReference type="ARBA" id="ARBA00022723"/>
    </source>
</evidence>
<gene>
    <name evidence="15" type="primary">dinB</name>
    <name evidence="17" type="ORF">DIW15_00425</name>
</gene>
<dbReference type="NCBIfam" id="NF002677">
    <property type="entry name" value="PRK02406.1"/>
    <property type="match status" value="1"/>
</dbReference>
<keyword evidence="13 15" id="KW-0234">DNA repair</keyword>
<evidence type="ECO:0000256" key="5">
    <source>
        <dbReference type="ARBA" id="ARBA00022679"/>
    </source>
</evidence>
<dbReference type="Pfam" id="PF00817">
    <property type="entry name" value="IMS"/>
    <property type="match status" value="1"/>
</dbReference>
<comment type="similarity">
    <text evidence="2 15">Belongs to the DNA polymerase type-Y family.</text>
</comment>
<dbReference type="Gene3D" id="3.30.1490.100">
    <property type="entry name" value="DNA polymerase, Y-family, little finger domain"/>
    <property type="match status" value="1"/>
</dbReference>
<keyword evidence="7 15" id="KW-0235">DNA replication</keyword>
<comment type="cofactor">
    <cofactor evidence="15">
        <name>Mg(2+)</name>
        <dbReference type="ChEBI" id="CHEBI:18420"/>
    </cofactor>
    <text evidence="15">Binds 2 magnesium ions per subunit.</text>
</comment>
<evidence type="ECO:0000256" key="2">
    <source>
        <dbReference type="ARBA" id="ARBA00010945"/>
    </source>
</evidence>
<keyword evidence="10 15" id="KW-0460">Magnesium</keyword>
<dbReference type="Gene3D" id="3.40.1170.60">
    <property type="match status" value="1"/>
</dbReference>
<organism evidence="17 18">
    <name type="scientific">Bavariicoccus seileri</name>
    <dbReference type="NCBI Taxonomy" id="549685"/>
    <lineage>
        <taxon>Bacteria</taxon>
        <taxon>Bacillati</taxon>
        <taxon>Bacillota</taxon>
        <taxon>Bacilli</taxon>
        <taxon>Lactobacillales</taxon>
        <taxon>Enterococcaceae</taxon>
        <taxon>Bavariicoccus</taxon>
    </lineage>
</organism>
<comment type="caution">
    <text evidence="17">The sequence shown here is derived from an EMBL/GenBank/DDBJ whole genome shotgun (WGS) entry which is preliminary data.</text>
</comment>
<dbReference type="Pfam" id="PF21999">
    <property type="entry name" value="IMS_HHH_1"/>
    <property type="match status" value="1"/>
</dbReference>
<dbReference type="GO" id="GO:0009432">
    <property type="term" value="P:SOS response"/>
    <property type="evidence" value="ECO:0007669"/>
    <property type="project" value="TreeGrafter"/>
</dbReference>
<dbReference type="InterPro" id="IPR053848">
    <property type="entry name" value="IMS_HHH_1"/>
</dbReference>
<evidence type="ECO:0000256" key="7">
    <source>
        <dbReference type="ARBA" id="ARBA00022705"/>
    </source>
</evidence>
<dbReference type="InterPro" id="IPR043128">
    <property type="entry name" value="Rev_trsase/Diguanyl_cyclase"/>
</dbReference>
<sequence length="364" mass="41282">MRFDDPYNDTTRKIVHIDMDAFFASIEVRDDPSLKHKPVIISKHPKDTNGKGIVATCNYVARQYGIHSAMSSKEAYERCPKAVFVPGRMSYYRAVSQEVREHFKAVTDLVEAVSVDEAYLDVTENKITEKSAIKVARIVQQNIWNDLKLTCSAGVSYNKFIAKLSSDYKKPAGLTVVTPENAHRFLMALPIEKYHGVGAKSAEKFKAMNVFTGEDLYNLSFETLVDVFGKQGSSLYFKVRGIDNRPVTPIRERKSIGKERTYGALLYDINSCYQEINQMVQQIAEELKSRHTFPKVLTLKIRYKDFTTKTFRMSLIAGSKTATELYMVAKQLLDDYCDTTMGVRLLGVSVSMTRTLPKRSEPLL</sequence>
<comment type="subunit">
    <text evidence="15">Monomer.</text>
</comment>
<dbReference type="Gene3D" id="1.10.150.20">
    <property type="entry name" value="5' to 3' exonuclease, C-terminal subdomain"/>
    <property type="match status" value="1"/>
</dbReference>
<evidence type="ECO:0000256" key="3">
    <source>
        <dbReference type="ARBA" id="ARBA00022457"/>
    </source>
</evidence>
<dbReference type="GO" id="GO:0042276">
    <property type="term" value="P:error-prone translesion synthesis"/>
    <property type="evidence" value="ECO:0007669"/>
    <property type="project" value="TreeGrafter"/>
</dbReference>
<keyword evidence="6 15" id="KW-0548">Nucleotidyltransferase</keyword>
<dbReference type="GO" id="GO:0003887">
    <property type="term" value="F:DNA-directed DNA polymerase activity"/>
    <property type="evidence" value="ECO:0007669"/>
    <property type="project" value="UniProtKB-UniRule"/>
</dbReference>
<comment type="function">
    <text evidence="15">Poorly processive, error-prone DNA polymerase involved in untargeted mutagenesis. Copies undamaged DNA at stalled replication forks, which arise in vivo from mismatched or misaligned primer ends. These misaligned primers can be extended by PolIV. Exhibits no 3'-5' exonuclease (proofreading) activity. May be involved in translesional synthesis, in conjunction with the beta clamp from PolIII.</text>
</comment>
<evidence type="ECO:0000256" key="13">
    <source>
        <dbReference type="ARBA" id="ARBA00023204"/>
    </source>
</evidence>
<dbReference type="STRING" id="1121105.GCA_000421665_00348"/>
<dbReference type="GO" id="GO:0000287">
    <property type="term" value="F:magnesium ion binding"/>
    <property type="evidence" value="ECO:0007669"/>
    <property type="project" value="UniProtKB-UniRule"/>
</dbReference>
<evidence type="ECO:0000313" key="18">
    <source>
        <dbReference type="Proteomes" id="UP000262195"/>
    </source>
</evidence>
<dbReference type="Pfam" id="PF11799">
    <property type="entry name" value="IMS_C"/>
    <property type="match status" value="1"/>
</dbReference>
<dbReference type="CDD" id="cd03586">
    <property type="entry name" value="PolY_Pol_IV_kappa"/>
    <property type="match status" value="1"/>
</dbReference>
<dbReference type="EMBL" id="DQHO01000003">
    <property type="protein sequence ID" value="HCS93158.1"/>
    <property type="molecule type" value="Genomic_DNA"/>
</dbReference>
<dbReference type="PANTHER" id="PTHR11076">
    <property type="entry name" value="DNA REPAIR POLYMERASE UMUC / TRANSFERASE FAMILY MEMBER"/>
    <property type="match status" value="1"/>
</dbReference>
<dbReference type="InterPro" id="IPR022880">
    <property type="entry name" value="DNApol_IV"/>
</dbReference>
<keyword evidence="9 15" id="KW-0227">DNA damage</keyword>
<accession>A0A3D4S3K0</accession>
<comment type="catalytic activity">
    <reaction evidence="14 15">
        <text>DNA(n) + a 2'-deoxyribonucleoside 5'-triphosphate = DNA(n+1) + diphosphate</text>
        <dbReference type="Rhea" id="RHEA:22508"/>
        <dbReference type="Rhea" id="RHEA-COMP:17339"/>
        <dbReference type="Rhea" id="RHEA-COMP:17340"/>
        <dbReference type="ChEBI" id="CHEBI:33019"/>
        <dbReference type="ChEBI" id="CHEBI:61560"/>
        <dbReference type="ChEBI" id="CHEBI:173112"/>
        <dbReference type="EC" id="2.7.7.7"/>
    </reaction>
</comment>
<protein>
    <recommendedName>
        <fullName evidence="15">DNA polymerase IV</fullName>
        <shortName evidence="15">Pol IV</shortName>
        <ecNumber evidence="15">2.7.7.7</ecNumber>
    </recommendedName>
</protein>
<evidence type="ECO:0000259" key="16">
    <source>
        <dbReference type="PROSITE" id="PS50173"/>
    </source>
</evidence>
<evidence type="ECO:0000256" key="10">
    <source>
        <dbReference type="ARBA" id="ARBA00022842"/>
    </source>
</evidence>
<keyword evidence="5 15" id="KW-0808">Transferase</keyword>
<keyword evidence="8 15" id="KW-0479">Metal-binding</keyword>
<dbReference type="InterPro" id="IPR017961">
    <property type="entry name" value="DNA_pol_Y-fam_little_finger"/>
</dbReference>
<dbReference type="SUPFAM" id="SSF56672">
    <property type="entry name" value="DNA/RNA polymerases"/>
    <property type="match status" value="1"/>
</dbReference>
<keyword evidence="4 15" id="KW-0963">Cytoplasm</keyword>
<dbReference type="InterPro" id="IPR001126">
    <property type="entry name" value="UmuC"/>
</dbReference>
<dbReference type="SUPFAM" id="SSF100879">
    <property type="entry name" value="Lesion bypass DNA polymerase (Y-family), little finger domain"/>
    <property type="match status" value="1"/>
</dbReference>
<dbReference type="GO" id="GO:0006281">
    <property type="term" value="P:DNA repair"/>
    <property type="evidence" value="ECO:0007669"/>
    <property type="project" value="UniProtKB-UniRule"/>
</dbReference>
<dbReference type="PANTHER" id="PTHR11076:SF33">
    <property type="entry name" value="DNA POLYMERASE KAPPA"/>
    <property type="match status" value="1"/>
</dbReference>
<feature type="binding site" evidence="15">
    <location>
        <position position="18"/>
    </location>
    <ligand>
        <name>Mg(2+)</name>
        <dbReference type="ChEBI" id="CHEBI:18420"/>
    </ligand>
</feature>
<evidence type="ECO:0000256" key="12">
    <source>
        <dbReference type="ARBA" id="ARBA00023125"/>
    </source>
</evidence>
<feature type="domain" description="UmuC" evidence="16">
    <location>
        <begin position="14"/>
        <end position="198"/>
    </location>
</feature>